<gene>
    <name evidence="1" type="ORF">Vadar_005496</name>
</gene>
<name>A0ACB7ZHA7_9ERIC</name>
<comment type="caution">
    <text evidence="1">The sequence shown here is derived from an EMBL/GenBank/DDBJ whole genome shotgun (WGS) entry which is preliminary data.</text>
</comment>
<protein>
    <submittedName>
        <fullName evidence="1">Uncharacterized protein</fullName>
    </submittedName>
</protein>
<evidence type="ECO:0000313" key="1">
    <source>
        <dbReference type="EMBL" id="KAH7865351.1"/>
    </source>
</evidence>
<keyword evidence="2" id="KW-1185">Reference proteome</keyword>
<proteinExistence type="predicted"/>
<organism evidence="1 2">
    <name type="scientific">Vaccinium darrowii</name>
    <dbReference type="NCBI Taxonomy" id="229202"/>
    <lineage>
        <taxon>Eukaryota</taxon>
        <taxon>Viridiplantae</taxon>
        <taxon>Streptophyta</taxon>
        <taxon>Embryophyta</taxon>
        <taxon>Tracheophyta</taxon>
        <taxon>Spermatophyta</taxon>
        <taxon>Magnoliopsida</taxon>
        <taxon>eudicotyledons</taxon>
        <taxon>Gunneridae</taxon>
        <taxon>Pentapetalae</taxon>
        <taxon>asterids</taxon>
        <taxon>Ericales</taxon>
        <taxon>Ericaceae</taxon>
        <taxon>Vaccinioideae</taxon>
        <taxon>Vaccinieae</taxon>
        <taxon>Vaccinium</taxon>
    </lineage>
</organism>
<dbReference type="EMBL" id="CM037159">
    <property type="protein sequence ID" value="KAH7865351.1"/>
    <property type="molecule type" value="Genomic_DNA"/>
</dbReference>
<dbReference type="Proteomes" id="UP000828048">
    <property type="component" value="Chromosome 9"/>
</dbReference>
<evidence type="ECO:0000313" key="2">
    <source>
        <dbReference type="Proteomes" id="UP000828048"/>
    </source>
</evidence>
<reference evidence="1 2" key="1">
    <citation type="journal article" date="2021" name="Hortic Res">
        <title>High-quality reference genome and annotation aids understanding of berry development for evergreen blueberry (Vaccinium darrowii).</title>
        <authorList>
            <person name="Yu J."/>
            <person name="Hulse-Kemp A.M."/>
            <person name="Babiker E."/>
            <person name="Staton M."/>
        </authorList>
    </citation>
    <scope>NUCLEOTIDE SEQUENCE [LARGE SCALE GENOMIC DNA]</scope>
    <source>
        <strain evidence="2">cv. NJ 8807/NJ 8810</strain>
        <tissue evidence="1">Young leaf</tissue>
    </source>
</reference>
<accession>A0ACB7ZHA7</accession>
<sequence>MVCSLPEVEVEREAGGAAGCGGSPWWSSLFLSLYRLNETGFANPFRPNFVFDPTKKKTQVIQDDGDDTSIEIVENIENLLRKFEVAEGVENTLIVLKNKKKKPEVTKIISIRACKRRIGVRFIPIAEYGAELRKSSRKGKKPKKVARLLYSRKNHYDLLPRYDDVDLITIRENTEGEYSGLEHQVVRVVVESLKIITRQAGLRVAAYAFHYAKAHWKDRVSPQSQLHAKKLMVFFLSGHWQLLNDACEESSSLRCSGDAQGPNLYGSAPSCNIGEGGIALAKVVLCTWFST</sequence>